<dbReference type="Pfam" id="PF13458">
    <property type="entry name" value="Peripla_BP_6"/>
    <property type="match status" value="1"/>
</dbReference>
<dbReference type="InterPro" id="IPR028081">
    <property type="entry name" value="Leu-bd"/>
</dbReference>
<proteinExistence type="inferred from homology"/>
<evidence type="ECO:0000256" key="1">
    <source>
        <dbReference type="ARBA" id="ARBA00010062"/>
    </source>
</evidence>
<organism evidence="5 6">
    <name type="scientific">SAR324 cluster bacterium</name>
    <dbReference type="NCBI Taxonomy" id="2024889"/>
    <lineage>
        <taxon>Bacteria</taxon>
        <taxon>Deltaproteobacteria</taxon>
        <taxon>SAR324 cluster</taxon>
    </lineage>
</organism>
<evidence type="ECO:0000259" key="4">
    <source>
        <dbReference type="Pfam" id="PF13458"/>
    </source>
</evidence>
<gene>
    <name evidence="5" type="ORF">COB67_03220</name>
</gene>
<evidence type="ECO:0000313" key="5">
    <source>
        <dbReference type="EMBL" id="PCI29770.1"/>
    </source>
</evidence>
<reference evidence="6" key="1">
    <citation type="submission" date="2017-08" db="EMBL/GenBank/DDBJ databases">
        <title>A dynamic microbial community with high functional redundancy inhabits the cold, oxic subseafloor aquifer.</title>
        <authorList>
            <person name="Tully B.J."/>
            <person name="Wheat C.G."/>
            <person name="Glazer B.T."/>
            <person name="Huber J.A."/>
        </authorList>
    </citation>
    <scope>NUCLEOTIDE SEQUENCE [LARGE SCALE GENOMIC DNA]</scope>
</reference>
<accession>A0A2A4T7Z7</accession>
<sequence length="396" mass="44813">MKKLLVFWSLFLWTLCGVPLNLMAEEGVTKTKIHIGSWGAQTGPGAPWGAVVRGMDAYFRMINEEGGIHGRKIIFHSFDDGYNPARTLAGVKQLQEGQGMFAYVGGLGTATGMAVVDYLMERKIPRIGPGTASIRWVNPPKRYIFTNYAPYLYEARMLIRYAVERLGKRRIVVIYQNDEYGRGGLRGAQKELQVHQLSLVDAIPVELRDTDMRPHVFRMKQKKADLVLLWVSPSHAIRILGSSKAIRFQPRWLTTSTVSDCSFMYKLSKGLFEGVISAAFVENPMSNSHPLVQKYKKAYQKYAAKNERWGVFYLAGFGFAEPFIEGLKRAGKDLSRESLITAMEEIRNFKGIFAETTYKPFDSLDPRSRQGTDSVFLIECLKDGISKQLTPWIKVQ</sequence>
<dbReference type="Proteomes" id="UP000218113">
    <property type="component" value="Unassembled WGS sequence"/>
</dbReference>
<dbReference type="SUPFAM" id="SSF53822">
    <property type="entry name" value="Periplasmic binding protein-like I"/>
    <property type="match status" value="1"/>
</dbReference>
<dbReference type="CDD" id="cd06343">
    <property type="entry name" value="PBP1_ABC_ligand_binding-like"/>
    <property type="match status" value="1"/>
</dbReference>
<feature type="domain" description="Leucine-binding protein" evidence="4">
    <location>
        <begin position="32"/>
        <end position="358"/>
    </location>
</feature>
<dbReference type="PANTHER" id="PTHR47235:SF1">
    <property type="entry name" value="BLR6548 PROTEIN"/>
    <property type="match status" value="1"/>
</dbReference>
<comment type="similarity">
    <text evidence="1">Belongs to the leucine-binding protein family.</text>
</comment>
<evidence type="ECO:0000313" key="6">
    <source>
        <dbReference type="Proteomes" id="UP000218113"/>
    </source>
</evidence>
<dbReference type="AlphaFoldDB" id="A0A2A4T7Z7"/>
<protein>
    <submittedName>
        <fullName evidence="5">ABC transporter substrate-binding protein</fullName>
    </submittedName>
</protein>
<comment type="caution">
    <text evidence="5">The sequence shown here is derived from an EMBL/GenBank/DDBJ whole genome shotgun (WGS) entry which is preliminary data.</text>
</comment>
<feature type="chain" id="PRO_5012698020" evidence="3">
    <location>
        <begin position="25"/>
        <end position="396"/>
    </location>
</feature>
<feature type="signal peptide" evidence="3">
    <location>
        <begin position="1"/>
        <end position="24"/>
    </location>
</feature>
<dbReference type="PANTHER" id="PTHR47235">
    <property type="entry name" value="BLR6548 PROTEIN"/>
    <property type="match status" value="1"/>
</dbReference>
<dbReference type="InterPro" id="IPR028082">
    <property type="entry name" value="Peripla_BP_I"/>
</dbReference>
<dbReference type="EMBL" id="NVSR01000010">
    <property type="protein sequence ID" value="PCI29770.1"/>
    <property type="molecule type" value="Genomic_DNA"/>
</dbReference>
<dbReference type="Gene3D" id="3.40.50.2300">
    <property type="match status" value="2"/>
</dbReference>
<evidence type="ECO:0000256" key="2">
    <source>
        <dbReference type="ARBA" id="ARBA00022729"/>
    </source>
</evidence>
<name>A0A2A4T7Z7_9DELT</name>
<evidence type="ECO:0000256" key="3">
    <source>
        <dbReference type="SAM" id="SignalP"/>
    </source>
</evidence>
<keyword evidence="2 3" id="KW-0732">Signal</keyword>